<keyword evidence="1" id="KW-0479">Metal-binding</keyword>
<dbReference type="AlphaFoldDB" id="A0ABD2SCB5"/>
<reference evidence="7 8" key="1">
    <citation type="submission" date="2024-05" db="EMBL/GenBank/DDBJ databases">
        <title>De novo assembly of an allotetraploid wild potato.</title>
        <authorList>
            <person name="Hosaka A.J."/>
        </authorList>
    </citation>
    <scope>NUCLEOTIDE SEQUENCE [LARGE SCALE GENOMIC DNA]</scope>
    <source>
        <tissue evidence="7">Young leaves</tissue>
    </source>
</reference>
<protein>
    <recommendedName>
        <fullName evidence="6">GRF-type domain-containing protein</fullName>
    </recommendedName>
</protein>
<accession>A0ABD2SCB5</accession>
<gene>
    <name evidence="7" type="ORF">AABB24_025694</name>
</gene>
<evidence type="ECO:0000259" key="6">
    <source>
        <dbReference type="PROSITE" id="PS51999"/>
    </source>
</evidence>
<dbReference type="Proteomes" id="UP001627284">
    <property type="component" value="Unassembled WGS sequence"/>
</dbReference>
<comment type="caution">
    <text evidence="7">The sequence shown here is derived from an EMBL/GenBank/DDBJ whole genome shotgun (WGS) entry which is preliminary data.</text>
</comment>
<dbReference type="EMBL" id="JBJKTR010000015">
    <property type="protein sequence ID" value="KAL3341276.1"/>
    <property type="molecule type" value="Genomic_DNA"/>
</dbReference>
<dbReference type="Pfam" id="PF06839">
    <property type="entry name" value="Zn_ribbon_GRF"/>
    <property type="match status" value="1"/>
</dbReference>
<evidence type="ECO:0000313" key="7">
    <source>
        <dbReference type="EMBL" id="KAL3341276.1"/>
    </source>
</evidence>
<name>A0ABD2SCB5_9SOLN</name>
<proteinExistence type="predicted"/>
<sequence length="226" mass="25030">VSMFTRRQTTEQLISEESENPQIPSQEDFLSIPEKYDSRAAQISVLGSQSNANILPCIVIKKKSRLGQGSQLTLNSFFQKRTHRSETSSSSFADSKLCQTDISYSRIEPDGLPSAADESGASKDCRSSAINNNQHKCQLDACDSDKEKRKVALQEWQRIQQLMQNSVPLCKGHQEPCVPRVVKKAGPNLGRRFYACARAEGPSSNPEANCGYFKWAAVLKSKGKGK</sequence>
<keyword evidence="2 4" id="KW-0863">Zinc-finger</keyword>
<evidence type="ECO:0000313" key="8">
    <source>
        <dbReference type="Proteomes" id="UP001627284"/>
    </source>
</evidence>
<evidence type="ECO:0000256" key="3">
    <source>
        <dbReference type="ARBA" id="ARBA00022833"/>
    </source>
</evidence>
<dbReference type="PROSITE" id="PS51999">
    <property type="entry name" value="ZF_GRF"/>
    <property type="match status" value="1"/>
</dbReference>
<feature type="non-terminal residue" evidence="7">
    <location>
        <position position="1"/>
    </location>
</feature>
<organism evidence="7 8">
    <name type="scientific">Solanum stoloniferum</name>
    <dbReference type="NCBI Taxonomy" id="62892"/>
    <lineage>
        <taxon>Eukaryota</taxon>
        <taxon>Viridiplantae</taxon>
        <taxon>Streptophyta</taxon>
        <taxon>Embryophyta</taxon>
        <taxon>Tracheophyta</taxon>
        <taxon>Spermatophyta</taxon>
        <taxon>Magnoliopsida</taxon>
        <taxon>eudicotyledons</taxon>
        <taxon>Gunneridae</taxon>
        <taxon>Pentapetalae</taxon>
        <taxon>asterids</taxon>
        <taxon>lamiids</taxon>
        <taxon>Solanales</taxon>
        <taxon>Solanaceae</taxon>
        <taxon>Solanoideae</taxon>
        <taxon>Solaneae</taxon>
        <taxon>Solanum</taxon>
    </lineage>
</organism>
<feature type="compositionally biased region" description="Polar residues" evidence="5">
    <location>
        <begin position="1"/>
        <end position="13"/>
    </location>
</feature>
<feature type="region of interest" description="Disordered" evidence="5">
    <location>
        <begin position="1"/>
        <end position="24"/>
    </location>
</feature>
<evidence type="ECO:0000256" key="4">
    <source>
        <dbReference type="PROSITE-ProRule" id="PRU01343"/>
    </source>
</evidence>
<keyword evidence="8" id="KW-1185">Reference proteome</keyword>
<keyword evidence="3" id="KW-0862">Zinc</keyword>
<dbReference type="GO" id="GO:0008270">
    <property type="term" value="F:zinc ion binding"/>
    <property type="evidence" value="ECO:0007669"/>
    <property type="project" value="UniProtKB-KW"/>
</dbReference>
<evidence type="ECO:0000256" key="2">
    <source>
        <dbReference type="ARBA" id="ARBA00022771"/>
    </source>
</evidence>
<feature type="domain" description="GRF-type" evidence="6">
    <location>
        <begin position="170"/>
        <end position="219"/>
    </location>
</feature>
<evidence type="ECO:0000256" key="1">
    <source>
        <dbReference type="ARBA" id="ARBA00022723"/>
    </source>
</evidence>
<evidence type="ECO:0000256" key="5">
    <source>
        <dbReference type="SAM" id="MobiDB-lite"/>
    </source>
</evidence>
<dbReference type="InterPro" id="IPR010666">
    <property type="entry name" value="Znf_GRF"/>
</dbReference>